<dbReference type="Pfam" id="PF00429">
    <property type="entry name" value="TLV_coat"/>
    <property type="match status" value="1"/>
</dbReference>
<keyword evidence="2" id="KW-0812">Transmembrane</keyword>
<reference evidence="3" key="2">
    <citation type="submission" date="2025-08" db="UniProtKB">
        <authorList>
            <consortium name="Ensembl"/>
        </authorList>
    </citation>
    <scope>IDENTIFICATION</scope>
</reference>
<dbReference type="Gene3D" id="3.30.420.10">
    <property type="entry name" value="Ribonuclease H-like superfamily/Ribonuclease H"/>
    <property type="match status" value="1"/>
</dbReference>
<dbReference type="GO" id="GO:0003676">
    <property type="term" value="F:nucleic acid binding"/>
    <property type="evidence" value="ECO:0007669"/>
    <property type="project" value="InterPro"/>
</dbReference>
<dbReference type="InterPro" id="IPR018154">
    <property type="entry name" value="TLV/ENV_coat_polyprotein"/>
</dbReference>
<dbReference type="Ensembl" id="ENSMFAT00000096336.1">
    <property type="protein sequence ID" value="ENSMFAP00000050768.1"/>
    <property type="gene ID" value="ENSMFAG00000059971.1"/>
</dbReference>
<feature type="transmembrane region" description="Helical" evidence="2">
    <location>
        <begin position="319"/>
        <end position="351"/>
    </location>
</feature>
<evidence type="ECO:0000313" key="3">
    <source>
        <dbReference type="Ensembl" id="ENSMFAP00000050768.1"/>
    </source>
</evidence>
<dbReference type="InterPro" id="IPR036397">
    <property type="entry name" value="RNaseH_sf"/>
</dbReference>
<feature type="compositionally biased region" description="Basic and acidic residues" evidence="1">
    <location>
        <begin position="105"/>
        <end position="116"/>
    </location>
</feature>
<proteinExistence type="predicted"/>
<accession>A0A7N9IBK2</accession>
<evidence type="ECO:0000313" key="4">
    <source>
        <dbReference type="Proteomes" id="UP000233100"/>
    </source>
</evidence>
<dbReference type="PANTHER" id="PTHR10424:SF60">
    <property type="entry name" value="HERV-H_2Q24.1 PROVIRUS ANCESTRAL ENV POLYPROTEIN-RELATED"/>
    <property type="match status" value="1"/>
</dbReference>
<organism evidence="3 4">
    <name type="scientific">Macaca fascicularis</name>
    <name type="common">Crab-eating macaque</name>
    <name type="synonym">Cynomolgus monkey</name>
    <dbReference type="NCBI Taxonomy" id="9541"/>
    <lineage>
        <taxon>Eukaryota</taxon>
        <taxon>Metazoa</taxon>
        <taxon>Chordata</taxon>
        <taxon>Craniata</taxon>
        <taxon>Vertebrata</taxon>
        <taxon>Euteleostomi</taxon>
        <taxon>Mammalia</taxon>
        <taxon>Eutheria</taxon>
        <taxon>Euarchontoglires</taxon>
        <taxon>Primates</taxon>
        <taxon>Haplorrhini</taxon>
        <taxon>Catarrhini</taxon>
        <taxon>Cercopithecidae</taxon>
        <taxon>Cercopithecinae</taxon>
        <taxon>Macaca</taxon>
    </lineage>
</organism>
<reference evidence="3 4" key="1">
    <citation type="submission" date="2013-03" db="EMBL/GenBank/DDBJ databases">
        <authorList>
            <person name="Warren W."/>
            <person name="Wilson R.K."/>
        </authorList>
    </citation>
    <scope>NUCLEOTIDE SEQUENCE</scope>
</reference>
<keyword evidence="4" id="KW-1185">Reference proteome</keyword>
<name>A0A7N9IBK2_MACFA</name>
<dbReference type="SUPFAM" id="SSF58069">
    <property type="entry name" value="Virus ectodomain"/>
    <property type="match status" value="1"/>
</dbReference>
<reference evidence="3" key="3">
    <citation type="submission" date="2025-09" db="UniProtKB">
        <authorList>
            <consortium name="Ensembl"/>
        </authorList>
    </citation>
    <scope>IDENTIFICATION</scope>
</reference>
<dbReference type="CDD" id="cd09851">
    <property type="entry name" value="HTLV-1-like_HR1-HR2"/>
    <property type="match status" value="1"/>
</dbReference>
<keyword evidence="2" id="KW-1133">Transmembrane helix</keyword>
<evidence type="ECO:0000256" key="2">
    <source>
        <dbReference type="SAM" id="Phobius"/>
    </source>
</evidence>
<dbReference type="Proteomes" id="UP000233100">
    <property type="component" value="Chromosome 4"/>
</dbReference>
<dbReference type="PANTHER" id="PTHR10424">
    <property type="entry name" value="VIRAL ENVELOPE PROTEIN"/>
    <property type="match status" value="1"/>
</dbReference>
<dbReference type="GeneTree" id="ENSGT00940000163436"/>
<dbReference type="AlphaFoldDB" id="A0A7N9IBK2"/>
<sequence>MELLHAVQKPKEVAVLHCQSHQKGEGEKAEGNCRADAEAKIAARWNPPLAILTEGPLVWNNSLQEIKPQYSLTEIEWGLPRGHSFLPLGWFNDRRRKERKRQKVRDRERERKQQRDKAKKSKRKRDGSSKEKTVYPIPLKVRVRFCLPSQSVFLCGTSTCICLPTNWTRTCTLVFNIAPGNQTLSVPLKAQVCQCRAIQLIPLLIGLGMATATGTGIASLATSLSYYHTLSKEFSDSLQEIMKSILTLQSQIDSLAAVTLQNCRGLDVLTVEKGGLCAFLGEEWCFYANQSGIVGDAAWHLQEKASEIRQCLLNSYTNLWSWATWLLPFLVPVAAILLLLTFGPCIFNLLVKFVSSRIKAIKLQMVLQVEPQMSSTNNFYRGPLDRPAGTFLGLESSLLEDTTIAGHFIAPIQQEVARGVIDQIPNSSWGVLFREGIER</sequence>
<dbReference type="Gene3D" id="1.10.287.210">
    <property type="match status" value="1"/>
</dbReference>
<protein>
    <submittedName>
        <fullName evidence="3">Uncharacterized protein</fullName>
    </submittedName>
</protein>
<feature type="region of interest" description="Disordered" evidence="1">
    <location>
        <begin position="97"/>
        <end position="131"/>
    </location>
</feature>
<keyword evidence="2" id="KW-0472">Membrane</keyword>
<evidence type="ECO:0000256" key="1">
    <source>
        <dbReference type="SAM" id="MobiDB-lite"/>
    </source>
</evidence>